<accession>B8JH03</accession>
<dbReference type="Pfam" id="PF00005">
    <property type="entry name" value="ABC_tran"/>
    <property type="match status" value="1"/>
</dbReference>
<dbReference type="AlphaFoldDB" id="B8JH03"/>
<reference evidence="4" key="1">
    <citation type="submission" date="2009-01" db="EMBL/GenBank/DDBJ databases">
        <title>Complete sequence of Anaeromyxobacter dehalogenans 2CP-1.</title>
        <authorList>
            <consortium name="US DOE Joint Genome Institute"/>
            <person name="Lucas S."/>
            <person name="Copeland A."/>
            <person name="Lapidus A."/>
            <person name="Glavina del Rio T."/>
            <person name="Dalin E."/>
            <person name="Tice H."/>
            <person name="Bruce D."/>
            <person name="Goodwin L."/>
            <person name="Pitluck S."/>
            <person name="Saunders E."/>
            <person name="Brettin T."/>
            <person name="Detter J.C."/>
            <person name="Han C."/>
            <person name="Larimer F."/>
            <person name="Land M."/>
            <person name="Hauser L."/>
            <person name="Kyrpides N."/>
            <person name="Ovchinnikova G."/>
            <person name="Beliaev A.S."/>
            <person name="Richardson P."/>
        </authorList>
    </citation>
    <scope>NUCLEOTIDE SEQUENCE</scope>
    <source>
        <strain evidence="4">2CP-1</strain>
    </source>
</reference>
<evidence type="ECO:0000259" key="3">
    <source>
        <dbReference type="PROSITE" id="PS50893"/>
    </source>
</evidence>
<dbReference type="PANTHER" id="PTHR43038:SF3">
    <property type="entry name" value="ABC TRANSPORTER G FAMILY MEMBER 20 ISOFORM X1"/>
    <property type="match status" value="1"/>
</dbReference>
<dbReference type="GO" id="GO:0005524">
    <property type="term" value="F:ATP binding"/>
    <property type="evidence" value="ECO:0007669"/>
    <property type="project" value="UniProtKB-KW"/>
</dbReference>
<dbReference type="SUPFAM" id="SSF52540">
    <property type="entry name" value="P-loop containing nucleoside triphosphate hydrolases"/>
    <property type="match status" value="1"/>
</dbReference>
<dbReference type="GO" id="GO:0016887">
    <property type="term" value="F:ATP hydrolysis activity"/>
    <property type="evidence" value="ECO:0007669"/>
    <property type="project" value="InterPro"/>
</dbReference>
<protein>
    <submittedName>
        <fullName evidence="4">ABC transporter related</fullName>
    </submittedName>
</protein>
<dbReference type="InterPro" id="IPR027417">
    <property type="entry name" value="P-loop_NTPase"/>
</dbReference>
<dbReference type="KEGG" id="acp:A2cp1_3306"/>
<dbReference type="InterPro" id="IPR003439">
    <property type="entry name" value="ABC_transporter-like_ATP-bd"/>
</dbReference>
<feature type="domain" description="ABC transporter" evidence="3">
    <location>
        <begin position="15"/>
        <end position="242"/>
    </location>
</feature>
<dbReference type="PROSITE" id="PS50893">
    <property type="entry name" value="ABC_TRANSPORTER_2"/>
    <property type="match status" value="1"/>
</dbReference>
<evidence type="ECO:0000313" key="5">
    <source>
        <dbReference type="Proteomes" id="UP000007089"/>
    </source>
</evidence>
<dbReference type="Proteomes" id="UP000007089">
    <property type="component" value="Chromosome"/>
</dbReference>
<name>B8JH03_ANAD2</name>
<keyword evidence="2" id="KW-0067">ATP-binding</keyword>
<organism evidence="4 5">
    <name type="scientific">Anaeromyxobacter dehalogenans (strain ATCC BAA-258 / DSM 21875 / 2CP-1)</name>
    <dbReference type="NCBI Taxonomy" id="455488"/>
    <lineage>
        <taxon>Bacteria</taxon>
        <taxon>Pseudomonadati</taxon>
        <taxon>Myxococcota</taxon>
        <taxon>Myxococcia</taxon>
        <taxon>Myxococcales</taxon>
        <taxon>Cystobacterineae</taxon>
        <taxon>Anaeromyxobacteraceae</taxon>
        <taxon>Anaeromyxobacter</taxon>
    </lineage>
</organism>
<dbReference type="EMBL" id="CP001359">
    <property type="protein sequence ID" value="ACL66640.1"/>
    <property type="molecule type" value="Genomic_DNA"/>
</dbReference>
<dbReference type="SMART" id="SM00382">
    <property type="entry name" value="AAA"/>
    <property type="match status" value="1"/>
</dbReference>
<evidence type="ECO:0000256" key="1">
    <source>
        <dbReference type="ARBA" id="ARBA00022741"/>
    </source>
</evidence>
<dbReference type="CDD" id="cd03230">
    <property type="entry name" value="ABC_DR_subfamily_A"/>
    <property type="match status" value="1"/>
</dbReference>
<dbReference type="Gene3D" id="3.40.50.300">
    <property type="entry name" value="P-loop containing nucleotide triphosphate hydrolases"/>
    <property type="match status" value="1"/>
</dbReference>
<dbReference type="PANTHER" id="PTHR43038">
    <property type="entry name" value="ATP-BINDING CASSETTE, SUB-FAMILY H, MEMBER 1"/>
    <property type="match status" value="1"/>
</dbReference>
<evidence type="ECO:0000256" key="2">
    <source>
        <dbReference type="ARBA" id="ARBA00022840"/>
    </source>
</evidence>
<evidence type="ECO:0000313" key="4">
    <source>
        <dbReference type="EMBL" id="ACL66640.1"/>
    </source>
</evidence>
<sequence>MTHEPTPSPGAGPAVVARAMVRRFGATVALDGLSFELARGELLGLVGPDGAGKTTAIRALAGLLALDGGEARVLGADPLSGANRERLGLMPQQYSLYRDLTVEENLHFFARLYVLPRAVYRERKERLLAITRLDRFTDRRADALSGGMYKKLALACALLHEPEVLLLDEPTNGVDPVSRRELWALLHEFVHGGMTVLVSTPYMDEAERCSRVALVHRGRALLDGEPGALIARFEDEAYEVHGGDRERLDAALAAHPAVLAASPAGARLKVVVARGARDEVARAIAPLGAELEPTHPDFEDLFLARIREAA</sequence>
<proteinExistence type="predicted"/>
<keyword evidence="1" id="KW-0547">Nucleotide-binding</keyword>
<dbReference type="HOGENOM" id="CLU_000604_1_2_7"/>
<dbReference type="InterPro" id="IPR003593">
    <property type="entry name" value="AAA+_ATPase"/>
</dbReference>
<gene>
    <name evidence="4" type="ordered locus">A2cp1_3306</name>
</gene>
<keyword evidence="5" id="KW-1185">Reference proteome</keyword>
<dbReference type="RefSeq" id="WP_015934451.1">
    <property type="nucleotide sequence ID" value="NC_011891.1"/>
</dbReference>